<dbReference type="Pfam" id="PF13349">
    <property type="entry name" value="DUF4097"/>
    <property type="match status" value="1"/>
</dbReference>
<dbReference type="InterPro" id="IPR025164">
    <property type="entry name" value="Toastrack_DUF4097"/>
</dbReference>
<dbReference type="Proteomes" id="UP001597083">
    <property type="component" value="Unassembled WGS sequence"/>
</dbReference>
<dbReference type="PANTHER" id="PTHR34094">
    <property type="match status" value="1"/>
</dbReference>
<evidence type="ECO:0000259" key="1">
    <source>
        <dbReference type="Pfam" id="PF13349"/>
    </source>
</evidence>
<dbReference type="PANTHER" id="PTHR34094:SF1">
    <property type="entry name" value="PROTEIN FAM185A"/>
    <property type="match status" value="1"/>
</dbReference>
<feature type="domain" description="DUF4097" evidence="1">
    <location>
        <begin position="41"/>
        <end position="278"/>
    </location>
</feature>
<protein>
    <submittedName>
        <fullName evidence="2">DUF4097 domain-containing protein</fullName>
    </submittedName>
</protein>
<dbReference type="EMBL" id="JBHTIR010003619">
    <property type="protein sequence ID" value="MFD0855493.1"/>
    <property type="molecule type" value="Genomic_DNA"/>
</dbReference>
<sequence length="281" mass="29720">MPVFDTPEPIFADIEMYTGQIRVHASERADTVVEVRPTDPSVDASVQAAERTVVEFSAGRLLVKGPKPNFLGQLRNWRGSIDVTIELPAGSRVEAEVYAEFIGTGRLGQTAVRSLFGDVRLEETGAFESKASTGDIIVDRVTGPAEVSTSTGSIRVGTIDGPGSLKASTGGVTVGEVTGELQLKTGTGNVEVDRALGDLTVRTAHGRIRINHAVSGTVRLENGHGKVSVGIPEGTAAWLDVNSKNGVVRNTMTAAEGPETADRVVEVHANTNWADIDIHRS</sequence>
<reference evidence="3" key="1">
    <citation type="journal article" date="2019" name="Int. J. Syst. Evol. Microbiol.">
        <title>The Global Catalogue of Microorganisms (GCM) 10K type strain sequencing project: providing services to taxonomists for standard genome sequencing and annotation.</title>
        <authorList>
            <consortium name="The Broad Institute Genomics Platform"/>
            <consortium name="The Broad Institute Genome Sequencing Center for Infectious Disease"/>
            <person name="Wu L."/>
            <person name="Ma J."/>
        </authorList>
    </citation>
    <scope>NUCLEOTIDE SEQUENCE [LARGE SCALE GENOMIC DNA]</scope>
    <source>
        <strain evidence="3">JCM 31696</strain>
    </source>
</reference>
<organism evidence="2 3">
    <name type="scientific">Actinomadura adrarensis</name>
    <dbReference type="NCBI Taxonomy" id="1819600"/>
    <lineage>
        <taxon>Bacteria</taxon>
        <taxon>Bacillati</taxon>
        <taxon>Actinomycetota</taxon>
        <taxon>Actinomycetes</taxon>
        <taxon>Streptosporangiales</taxon>
        <taxon>Thermomonosporaceae</taxon>
        <taxon>Actinomadura</taxon>
    </lineage>
</organism>
<proteinExistence type="predicted"/>
<comment type="caution">
    <text evidence="2">The sequence shown here is derived from an EMBL/GenBank/DDBJ whole genome shotgun (WGS) entry which is preliminary data.</text>
</comment>
<keyword evidence="3" id="KW-1185">Reference proteome</keyword>
<gene>
    <name evidence="2" type="ORF">ACFQ07_24840</name>
</gene>
<evidence type="ECO:0000313" key="3">
    <source>
        <dbReference type="Proteomes" id="UP001597083"/>
    </source>
</evidence>
<evidence type="ECO:0000313" key="2">
    <source>
        <dbReference type="EMBL" id="MFD0855493.1"/>
    </source>
</evidence>
<name>A0ABW3CLS5_9ACTN</name>
<accession>A0ABW3CLS5</accession>